<name>A0A2W5QL23_VARPD</name>
<sequence length="217" mass="22207">MFKLTALASVAVGVVMCTACGGGGEGTESGGVPGYGNTVASAPESSSQSCSVVLYGDSIMAGQNPAGALAETPVQAIKRMRSGWSVEDRSRAGTSAAQLAALFPNDPRTARVVVLEHGINDLILGMSPVESIRSVVDFAKAEGRAVVVTGLSQQTRVDTPRWLAAADGIAQVAKAAAVTYADWPSVTGNTVDGTHPDQAFSNDLASQLVRALDKACK</sequence>
<dbReference type="SUPFAM" id="SSF52266">
    <property type="entry name" value="SGNH hydrolase"/>
    <property type="match status" value="1"/>
</dbReference>
<evidence type="ECO:0000259" key="2">
    <source>
        <dbReference type="Pfam" id="PF13472"/>
    </source>
</evidence>
<evidence type="ECO:0000313" key="3">
    <source>
        <dbReference type="EMBL" id="PZQ77972.1"/>
    </source>
</evidence>
<dbReference type="CDD" id="cd00229">
    <property type="entry name" value="SGNH_hydrolase"/>
    <property type="match status" value="1"/>
</dbReference>
<reference evidence="3 4" key="1">
    <citation type="submission" date="2017-08" db="EMBL/GenBank/DDBJ databases">
        <title>Infants hospitalized years apart are colonized by the same room-sourced microbial strains.</title>
        <authorList>
            <person name="Brooks B."/>
            <person name="Olm M.R."/>
            <person name="Firek B.A."/>
            <person name="Baker R."/>
            <person name="Thomas B.C."/>
            <person name="Morowitz M.J."/>
            <person name="Banfield J.F."/>
        </authorList>
    </citation>
    <scope>NUCLEOTIDE SEQUENCE [LARGE SCALE GENOMIC DNA]</scope>
    <source>
        <strain evidence="3">S2_005_003_R2_41</strain>
    </source>
</reference>
<accession>A0A2W5QL23</accession>
<dbReference type="AlphaFoldDB" id="A0A2W5QL23"/>
<feature type="signal peptide" evidence="1">
    <location>
        <begin position="1"/>
        <end position="21"/>
    </location>
</feature>
<protein>
    <recommendedName>
        <fullName evidence="2">SGNH hydrolase-type esterase domain-containing protein</fullName>
    </recommendedName>
</protein>
<keyword evidence="1" id="KW-0732">Signal</keyword>
<proteinExistence type="predicted"/>
<dbReference type="InterPro" id="IPR013830">
    <property type="entry name" value="SGNH_hydro"/>
</dbReference>
<dbReference type="Gene3D" id="3.40.50.1110">
    <property type="entry name" value="SGNH hydrolase"/>
    <property type="match status" value="1"/>
</dbReference>
<feature type="chain" id="PRO_5016018863" description="SGNH hydrolase-type esterase domain-containing protein" evidence="1">
    <location>
        <begin position="22"/>
        <end position="217"/>
    </location>
</feature>
<comment type="caution">
    <text evidence="3">The sequence shown here is derived from an EMBL/GenBank/DDBJ whole genome shotgun (WGS) entry which is preliminary data.</text>
</comment>
<evidence type="ECO:0000256" key="1">
    <source>
        <dbReference type="SAM" id="SignalP"/>
    </source>
</evidence>
<dbReference type="Pfam" id="PF13472">
    <property type="entry name" value="Lipase_GDSL_2"/>
    <property type="match status" value="1"/>
</dbReference>
<dbReference type="GO" id="GO:0016788">
    <property type="term" value="F:hydrolase activity, acting on ester bonds"/>
    <property type="evidence" value="ECO:0007669"/>
    <property type="project" value="UniProtKB-ARBA"/>
</dbReference>
<dbReference type="InterPro" id="IPR036514">
    <property type="entry name" value="SGNH_hydro_sf"/>
</dbReference>
<gene>
    <name evidence="3" type="ORF">DI563_02100</name>
</gene>
<feature type="domain" description="SGNH hydrolase-type esterase" evidence="2">
    <location>
        <begin position="55"/>
        <end position="187"/>
    </location>
</feature>
<dbReference type="Proteomes" id="UP000249135">
    <property type="component" value="Unassembled WGS sequence"/>
</dbReference>
<dbReference type="EMBL" id="QFPP01000007">
    <property type="protein sequence ID" value="PZQ77972.1"/>
    <property type="molecule type" value="Genomic_DNA"/>
</dbReference>
<organism evidence="3 4">
    <name type="scientific">Variovorax paradoxus</name>
    <dbReference type="NCBI Taxonomy" id="34073"/>
    <lineage>
        <taxon>Bacteria</taxon>
        <taxon>Pseudomonadati</taxon>
        <taxon>Pseudomonadota</taxon>
        <taxon>Betaproteobacteria</taxon>
        <taxon>Burkholderiales</taxon>
        <taxon>Comamonadaceae</taxon>
        <taxon>Variovorax</taxon>
    </lineage>
</organism>
<evidence type="ECO:0000313" key="4">
    <source>
        <dbReference type="Proteomes" id="UP000249135"/>
    </source>
</evidence>